<dbReference type="InterPro" id="IPR013216">
    <property type="entry name" value="Methyltransf_11"/>
</dbReference>
<dbReference type="InterPro" id="IPR029063">
    <property type="entry name" value="SAM-dependent_MTases_sf"/>
</dbReference>
<keyword evidence="3" id="KW-1185">Reference proteome</keyword>
<gene>
    <name evidence="2" type="ORF">HPULCUR_007062</name>
</gene>
<accession>A0ABP9Y3P1</accession>
<name>A0ABP9Y3P1_9FUNG</name>
<evidence type="ECO:0000313" key="2">
    <source>
        <dbReference type="EMBL" id="GAA5801614.1"/>
    </source>
</evidence>
<comment type="caution">
    <text evidence="2">The sequence shown here is derived from an EMBL/GenBank/DDBJ whole genome shotgun (WGS) entry which is preliminary data.</text>
</comment>
<evidence type="ECO:0000313" key="3">
    <source>
        <dbReference type="Proteomes" id="UP001476247"/>
    </source>
</evidence>
<dbReference type="EMBL" id="BAABUJ010000019">
    <property type="protein sequence ID" value="GAA5801614.1"/>
    <property type="molecule type" value="Genomic_DNA"/>
</dbReference>
<dbReference type="PANTHER" id="PTHR43861:SF1">
    <property type="entry name" value="TRANS-ACONITATE 2-METHYLTRANSFERASE"/>
    <property type="match status" value="1"/>
</dbReference>
<dbReference type="Pfam" id="PF08241">
    <property type="entry name" value="Methyltransf_11"/>
    <property type="match status" value="1"/>
</dbReference>
<feature type="domain" description="Methyltransferase type 11" evidence="1">
    <location>
        <begin position="46"/>
        <end position="140"/>
    </location>
</feature>
<dbReference type="CDD" id="cd02440">
    <property type="entry name" value="AdoMet_MTases"/>
    <property type="match status" value="1"/>
</dbReference>
<dbReference type="PANTHER" id="PTHR43861">
    <property type="entry name" value="TRANS-ACONITATE 2-METHYLTRANSFERASE-RELATED"/>
    <property type="match status" value="1"/>
</dbReference>
<dbReference type="Proteomes" id="UP001476247">
    <property type="component" value="Unassembled WGS sequence"/>
</dbReference>
<organism evidence="2 3">
    <name type="scientific">Helicostylum pulchrum</name>
    <dbReference type="NCBI Taxonomy" id="562976"/>
    <lineage>
        <taxon>Eukaryota</taxon>
        <taxon>Fungi</taxon>
        <taxon>Fungi incertae sedis</taxon>
        <taxon>Mucoromycota</taxon>
        <taxon>Mucoromycotina</taxon>
        <taxon>Mucoromycetes</taxon>
        <taxon>Mucorales</taxon>
        <taxon>Mucorineae</taxon>
        <taxon>Mucoraceae</taxon>
        <taxon>Helicostylum</taxon>
    </lineage>
</organism>
<protein>
    <recommendedName>
        <fullName evidence="1">Methyltransferase type 11 domain-containing protein</fullName>
    </recommendedName>
</protein>
<reference evidence="2 3" key="1">
    <citation type="submission" date="2024-04" db="EMBL/GenBank/DDBJ databases">
        <title>genome sequences of Mucor flavus KT1a and Helicostylum pulchrum KT1b strains isolation_sourced from the surface of a dry-aged beef.</title>
        <authorList>
            <person name="Toyotome T."/>
            <person name="Hosono M."/>
            <person name="Torimaru M."/>
            <person name="Fukuda K."/>
            <person name="Mikami N."/>
        </authorList>
    </citation>
    <scope>NUCLEOTIDE SEQUENCE [LARGE SCALE GENOMIC DNA]</scope>
    <source>
        <strain evidence="2 3">KT1b</strain>
    </source>
</reference>
<dbReference type="SUPFAM" id="SSF53335">
    <property type="entry name" value="S-adenosyl-L-methionine-dependent methyltransferases"/>
    <property type="match status" value="1"/>
</dbReference>
<dbReference type="Gene3D" id="3.40.50.150">
    <property type="entry name" value="Vaccinia Virus protein VP39"/>
    <property type="match status" value="1"/>
</dbReference>
<evidence type="ECO:0000259" key="1">
    <source>
        <dbReference type="Pfam" id="PF08241"/>
    </source>
</evidence>
<sequence length="239" mass="27392">MMSKYDDPAFFDKYAQMLRSKQGLTGALEWHELEKMLPDFKGKRVLDLGCGYGWHCHYAAEHGAKQVTGVDLSHKMIEEAKARNSSPVISYHVQNIAEVDFPENSFDIVISSLAFHYLPDFDSIVAKIKKFLVDGGDLVFSVENPIFSAYGTGDWYYNEKNEPLVWPVDNYFSEGLRHANFLNTDVDKYHKTWSTYINTLIKYGFTITKVSEPMPSEELAKDMPDMMRIPNMTIFSAKL</sequence>
<proteinExistence type="predicted"/>